<dbReference type="AlphaFoldDB" id="W9VWW8"/>
<proteinExistence type="predicted"/>
<evidence type="ECO:0008006" key="5">
    <source>
        <dbReference type="Google" id="ProtNLM"/>
    </source>
</evidence>
<dbReference type="EMBL" id="AONC01000035">
    <property type="protein sequence ID" value="EXJ14905.1"/>
    <property type="molecule type" value="Genomic_DNA"/>
</dbReference>
<comment type="caution">
    <text evidence="3">The sequence shown here is derived from an EMBL/GenBank/DDBJ whole genome shotgun (WGS) entry which is preliminary data.</text>
</comment>
<feature type="signal peptide" evidence="2">
    <location>
        <begin position="1"/>
        <end position="36"/>
    </location>
</feature>
<reference evidence="3 4" key="1">
    <citation type="submission" date="2012-11" db="EMBL/GenBank/DDBJ databases">
        <title>Genome assembly of Thiorhodococcus sp. AK35.</title>
        <authorList>
            <person name="Nupur N."/>
            <person name="Khatri I."/>
            <person name="Subramanian S."/>
            <person name="Pinnaka A."/>
        </authorList>
    </citation>
    <scope>NUCLEOTIDE SEQUENCE [LARGE SCALE GENOMIC DNA]</scope>
    <source>
        <strain evidence="3 4">AK35</strain>
    </source>
</reference>
<dbReference type="eggNOG" id="ENOG5032U3E">
    <property type="taxonomic scope" value="Bacteria"/>
</dbReference>
<sequence>MSARIPPRRLARQTGRAALSLLLCASMLLPIQRTHASDLELSGETGLGYDTNPAQSHRSRDLAFARLALGAAQTLGLKTSDLSFALEGWYRDYEADNDSYRLSLGSSWSRSTERDLGLIRVSVSGVLYRDALVPADERDEAALALRYDRILGARDTLGLSAEVRWLAYRNPSEPWSGRPGSGSGRWDSNGRGRGTGRQGSGRPTARLEQRRDDRLSTLALDAAHDWSPTVSTRITLAHARNESPVALESYDRDGIGLLARIALGQKWLVEAGLGWSRCDYDHAQRRLSREDEQRSAALAIRRQLGARELYCSLDWVDSDSTLDDRSFRQGVTQCGLAWSF</sequence>
<evidence type="ECO:0000313" key="3">
    <source>
        <dbReference type="EMBL" id="EXJ14905.1"/>
    </source>
</evidence>
<protein>
    <recommendedName>
        <fullName evidence="5">DUF560 domain-containing protein</fullName>
    </recommendedName>
</protein>
<feature type="chain" id="PRO_5004934193" description="DUF560 domain-containing protein" evidence="2">
    <location>
        <begin position="37"/>
        <end position="340"/>
    </location>
</feature>
<dbReference type="OrthoDB" id="5758636at2"/>
<name>W9VWW8_9GAMM</name>
<accession>W9VWW8</accession>
<gene>
    <name evidence="3" type="ORF">D779_2111</name>
</gene>
<keyword evidence="4" id="KW-1185">Reference proteome</keyword>
<evidence type="ECO:0000313" key="4">
    <source>
        <dbReference type="Proteomes" id="UP000019460"/>
    </source>
</evidence>
<dbReference type="RefSeq" id="WP_043754130.1">
    <property type="nucleotide sequence ID" value="NZ_AONC01000035.1"/>
</dbReference>
<dbReference type="STRING" id="1249627.D779_2111"/>
<feature type="region of interest" description="Disordered" evidence="1">
    <location>
        <begin position="173"/>
        <end position="209"/>
    </location>
</feature>
<evidence type="ECO:0000256" key="2">
    <source>
        <dbReference type="SAM" id="SignalP"/>
    </source>
</evidence>
<keyword evidence="2" id="KW-0732">Signal</keyword>
<organism evidence="3 4">
    <name type="scientific">Imhoffiella purpurea</name>
    <dbReference type="NCBI Taxonomy" id="1249627"/>
    <lineage>
        <taxon>Bacteria</taxon>
        <taxon>Pseudomonadati</taxon>
        <taxon>Pseudomonadota</taxon>
        <taxon>Gammaproteobacteria</taxon>
        <taxon>Chromatiales</taxon>
        <taxon>Chromatiaceae</taxon>
        <taxon>Imhoffiella</taxon>
    </lineage>
</organism>
<dbReference type="Proteomes" id="UP000019460">
    <property type="component" value="Unassembled WGS sequence"/>
</dbReference>
<evidence type="ECO:0000256" key="1">
    <source>
        <dbReference type="SAM" id="MobiDB-lite"/>
    </source>
</evidence>